<protein>
    <submittedName>
        <fullName evidence="3">Uncharacterized protein</fullName>
    </submittedName>
</protein>
<evidence type="ECO:0000313" key="3">
    <source>
        <dbReference type="EMBL" id="ADC61128.1"/>
    </source>
</evidence>
<dbReference type="EMBL" id="CP001896">
    <property type="protein sequence ID" value="ADC61128.1"/>
    <property type="molecule type" value="Genomic_DNA"/>
</dbReference>
<dbReference type="OrthoDB" id="346235at2"/>
<feature type="compositionally biased region" description="Low complexity" evidence="1">
    <location>
        <begin position="102"/>
        <end position="115"/>
    </location>
</feature>
<accession>D3RVK1</accession>
<keyword evidence="4" id="KW-1185">Reference proteome</keyword>
<feature type="signal peptide" evidence="2">
    <location>
        <begin position="1"/>
        <end position="30"/>
    </location>
</feature>
<evidence type="ECO:0000313" key="4">
    <source>
        <dbReference type="Proteomes" id="UP000001441"/>
    </source>
</evidence>
<dbReference type="HOGENOM" id="CLU_2103844_0_0_6"/>
<organism evidence="3 4">
    <name type="scientific">Allochromatium vinosum (strain ATCC 17899 / DSM 180 / NBRC 103801 / NCIMB 10441 / D)</name>
    <name type="common">Chromatium vinosum</name>
    <dbReference type="NCBI Taxonomy" id="572477"/>
    <lineage>
        <taxon>Bacteria</taxon>
        <taxon>Pseudomonadati</taxon>
        <taxon>Pseudomonadota</taxon>
        <taxon>Gammaproteobacteria</taxon>
        <taxon>Chromatiales</taxon>
        <taxon>Chromatiaceae</taxon>
        <taxon>Allochromatium</taxon>
    </lineage>
</organism>
<proteinExistence type="predicted"/>
<reference evidence="3 4" key="1">
    <citation type="journal article" date="2011" name="Stand. Genomic Sci.">
        <title>Complete genome sequence of Allochromatium vinosum DSM 180(T).</title>
        <authorList>
            <person name="Weissgerber T."/>
            <person name="Zigann R."/>
            <person name="Bruce D."/>
            <person name="Chang Y.J."/>
            <person name="Detter J.C."/>
            <person name="Han C."/>
            <person name="Hauser L."/>
            <person name="Jeffries C.D."/>
            <person name="Land M."/>
            <person name="Munk A.C."/>
            <person name="Tapia R."/>
            <person name="Dahl C."/>
        </authorList>
    </citation>
    <scope>NUCLEOTIDE SEQUENCE [LARGE SCALE GENOMIC DNA]</scope>
    <source>
        <strain evidence="4">ATCC 17899 / DSM 180 / NBRC 103801 / NCIMB 10441 / D</strain>
    </source>
</reference>
<dbReference type="AlphaFoldDB" id="D3RVK1"/>
<evidence type="ECO:0000256" key="1">
    <source>
        <dbReference type="SAM" id="MobiDB-lite"/>
    </source>
</evidence>
<feature type="chain" id="PRO_5003050681" evidence="2">
    <location>
        <begin position="31"/>
        <end position="115"/>
    </location>
</feature>
<gene>
    <name evidence="3" type="ordered locus">Alvin_0159</name>
</gene>
<dbReference type="eggNOG" id="ENOG5033KG9">
    <property type="taxonomic scope" value="Bacteria"/>
</dbReference>
<evidence type="ECO:0000256" key="2">
    <source>
        <dbReference type="SAM" id="SignalP"/>
    </source>
</evidence>
<dbReference type="Proteomes" id="UP000001441">
    <property type="component" value="Chromosome"/>
</dbReference>
<dbReference type="STRING" id="572477.Alvin_0159"/>
<feature type="compositionally biased region" description="Basic and acidic residues" evidence="1">
    <location>
        <begin position="90"/>
        <end position="101"/>
    </location>
</feature>
<sequence>MHTSLPAIARPTLLAAALPLLALTWQPAMGASECKGLAQDACMTHENCRWMDGYTRKDGIQVSSHCRLSKPRQKDAAEIQAKAETVTAEAKPETVKAEPKPETATPDTPAETASN</sequence>
<keyword evidence="2" id="KW-0732">Signal</keyword>
<name>D3RVK1_ALLVD</name>
<feature type="region of interest" description="Disordered" evidence="1">
    <location>
        <begin position="66"/>
        <end position="115"/>
    </location>
</feature>
<dbReference type="KEGG" id="alv:Alvin_0159"/>
<dbReference type="RefSeq" id="WP_012969404.1">
    <property type="nucleotide sequence ID" value="NC_013851.1"/>
</dbReference>